<comment type="caution">
    <text evidence="2">The sequence shown here is derived from an EMBL/GenBank/DDBJ whole genome shotgun (WGS) entry which is preliminary data.</text>
</comment>
<feature type="domain" description="SpoVT-AbrB" evidence="1">
    <location>
        <begin position="12"/>
        <end position="46"/>
    </location>
</feature>
<dbReference type="SUPFAM" id="SSF89447">
    <property type="entry name" value="AbrB/MazE/MraZ-like"/>
    <property type="match status" value="1"/>
</dbReference>
<organism evidence="2 4">
    <name type="scientific">Moraxella catarrhalis</name>
    <name type="common">Branhamella catarrhalis</name>
    <dbReference type="NCBI Taxonomy" id="480"/>
    <lineage>
        <taxon>Bacteria</taxon>
        <taxon>Pseudomonadati</taxon>
        <taxon>Pseudomonadota</taxon>
        <taxon>Gammaproteobacteria</taxon>
        <taxon>Moraxellales</taxon>
        <taxon>Moraxellaceae</taxon>
        <taxon>Moraxella</taxon>
    </lineage>
</organism>
<dbReference type="EMBL" id="LXHE01000009">
    <property type="protein sequence ID" value="OAV00921.1"/>
    <property type="molecule type" value="Genomic_DNA"/>
</dbReference>
<evidence type="ECO:0000259" key="1">
    <source>
        <dbReference type="Pfam" id="PF04014"/>
    </source>
</evidence>
<gene>
    <name evidence="3" type="ORF">AO382_1039</name>
    <name evidence="2" type="ORF">AO384_0017</name>
</gene>
<keyword evidence="4" id="KW-1185">Reference proteome</keyword>
<dbReference type="OrthoDB" id="5298361at2"/>
<dbReference type="RefSeq" id="WP_064611256.1">
    <property type="nucleotide sequence ID" value="NZ_LXHB01000087.1"/>
</dbReference>
<accession>A0A198UX66</accession>
<dbReference type="InterPro" id="IPR007159">
    <property type="entry name" value="SpoVT-AbrB_dom"/>
</dbReference>
<evidence type="ECO:0000313" key="2">
    <source>
        <dbReference type="EMBL" id="OAU98433.1"/>
    </source>
</evidence>
<evidence type="ECO:0000313" key="3">
    <source>
        <dbReference type="EMBL" id="OAV00921.1"/>
    </source>
</evidence>
<dbReference type="Proteomes" id="UP000078228">
    <property type="component" value="Unassembled WGS sequence"/>
</dbReference>
<dbReference type="InterPro" id="IPR037914">
    <property type="entry name" value="SpoVT-AbrB_sf"/>
</dbReference>
<dbReference type="EMBL" id="LXHC01000001">
    <property type="protein sequence ID" value="OAU98433.1"/>
    <property type="molecule type" value="Genomic_DNA"/>
</dbReference>
<dbReference type="Pfam" id="PF04014">
    <property type="entry name" value="MazE_antitoxin"/>
    <property type="match status" value="1"/>
</dbReference>
<evidence type="ECO:0000313" key="5">
    <source>
        <dbReference type="Proteomes" id="UP000078446"/>
    </source>
</evidence>
<protein>
    <recommendedName>
        <fullName evidence="1">SpoVT-AbrB domain-containing protein</fullName>
    </recommendedName>
</protein>
<dbReference type="AlphaFoldDB" id="A0A198UX66"/>
<dbReference type="Proteomes" id="UP000078446">
    <property type="component" value="Unassembled WGS sequence"/>
</dbReference>
<proteinExistence type="predicted"/>
<dbReference type="Gene3D" id="2.10.260.10">
    <property type="match status" value="1"/>
</dbReference>
<reference evidence="4 5" key="1">
    <citation type="journal article" date="2016" name="Genome Biol. Evol.">
        <title>Comparative Genomic Analyses of the Moraxella catarrhalis Serosensitive and Seroresistant Lineages Demonstrate Their Independent Evolution.</title>
        <authorList>
            <person name="Earl J.P."/>
            <person name="de Vries S.P."/>
            <person name="Ahmed A."/>
            <person name="Powell E."/>
            <person name="Schultz M.P."/>
            <person name="Hermans P.W."/>
            <person name="Hill D.J."/>
            <person name="Zhou Z."/>
            <person name="Constantinidou C.I."/>
            <person name="Hu F.Z."/>
            <person name="Bootsma H.J."/>
            <person name="Ehrlich G.D."/>
        </authorList>
    </citation>
    <scope>NUCLEOTIDE SEQUENCE [LARGE SCALE GENOMIC DNA]</scope>
    <source>
        <strain evidence="2 4">Z7542</strain>
        <strain evidence="3 5">Z7574</strain>
    </source>
</reference>
<dbReference type="GO" id="GO:0003677">
    <property type="term" value="F:DNA binding"/>
    <property type="evidence" value="ECO:0007669"/>
    <property type="project" value="InterPro"/>
</dbReference>
<name>A0A198UX66_MORCA</name>
<evidence type="ECO:0000313" key="4">
    <source>
        <dbReference type="Proteomes" id="UP000078228"/>
    </source>
</evidence>
<dbReference type="PATRIC" id="fig|480.236.peg.15"/>
<sequence>MPTIHTKPIMAGNSQAVRLPKEFAYPANTPLILSKENGVITIRPVTTLGEVPQIFKALGDKMGDEFERMDLDDVERDW</sequence>